<feature type="non-terminal residue" evidence="2">
    <location>
        <position position="69"/>
    </location>
</feature>
<evidence type="ECO:0000259" key="1">
    <source>
        <dbReference type="Pfam" id="PF25225"/>
    </source>
</evidence>
<dbReference type="InterPro" id="IPR057165">
    <property type="entry name" value="DUF7843"/>
</dbReference>
<sequence length="69" mass="7558">SLFANSSFPLKSIAKEIYWLQLGHYHSNFFGGGESEVDEDSFFIASEGKTNPAAQLQATLDAFNGKNLT</sequence>
<dbReference type="Pfam" id="PF25225">
    <property type="entry name" value="DUF7843"/>
    <property type="match status" value="1"/>
</dbReference>
<dbReference type="EMBL" id="JBAKAZ010000472">
    <property type="protein sequence ID" value="MEL0631100.1"/>
    <property type="molecule type" value="Genomic_DNA"/>
</dbReference>
<keyword evidence="3" id="KW-1185">Reference proteome</keyword>
<name>A0ABU9GUU8_9GAMM</name>
<dbReference type="Proteomes" id="UP001369082">
    <property type="component" value="Unassembled WGS sequence"/>
</dbReference>
<organism evidence="2 3">
    <name type="scientific">Psychromonas aquatilis</name>
    <dbReference type="NCBI Taxonomy" id="2005072"/>
    <lineage>
        <taxon>Bacteria</taxon>
        <taxon>Pseudomonadati</taxon>
        <taxon>Pseudomonadota</taxon>
        <taxon>Gammaproteobacteria</taxon>
        <taxon>Alteromonadales</taxon>
        <taxon>Psychromonadaceae</taxon>
        <taxon>Psychromonas</taxon>
    </lineage>
</organism>
<proteinExistence type="predicted"/>
<feature type="domain" description="DUF7843" evidence="1">
    <location>
        <begin position="12"/>
        <end position="66"/>
    </location>
</feature>
<protein>
    <recommendedName>
        <fullName evidence="1">DUF7843 domain-containing protein</fullName>
    </recommendedName>
</protein>
<accession>A0ABU9GUU8</accession>
<feature type="non-terminal residue" evidence="2">
    <location>
        <position position="1"/>
    </location>
</feature>
<evidence type="ECO:0000313" key="3">
    <source>
        <dbReference type="Proteomes" id="UP001369082"/>
    </source>
</evidence>
<evidence type="ECO:0000313" key="2">
    <source>
        <dbReference type="EMBL" id="MEL0631100.1"/>
    </source>
</evidence>
<reference evidence="2 3" key="1">
    <citation type="submission" date="2024-02" db="EMBL/GenBank/DDBJ databases">
        <title>Bacteria isolated from the canopy kelp, Nereocystis luetkeana.</title>
        <authorList>
            <person name="Pfister C.A."/>
            <person name="Younker I.T."/>
            <person name="Light S.H."/>
        </authorList>
    </citation>
    <scope>NUCLEOTIDE SEQUENCE [LARGE SCALE GENOMIC DNA]</scope>
    <source>
        <strain evidence="2 3">TI.1.05</strain>
    </source>
</reference>
<gene>
    <name evidence="2" type="ORF">V6256_16205</name>
</gene>
<comment type="caution">
    <text evidence="2">The sequence shown here is derived from an EMBL/GenBank/DDBJ whole genome shotgun (WGS) entry which is preliminary data.</text>
</comment>